<keyword evidence="2 5" id="KW-0812">Transmembrane</keyword>
<dbReference type="GO" id="GO:0140359">
    <property type="term" value="F:ABC-type transporter activity"/>
    <property type="evidence" value="ECO:0007669"/>
    <property type="project" value="InterPro"/>
</dbReference>
<protein>
    <submittedName>
        <fullName evidence="7">ABC transporter permease</fullName>
    </submittedName>
</protein>
<reference evidence="7" key="1">
    <citation type="submission" date="2020-10" db="EMBL/GenBank/DDBJ databases">
        <authorList>
            <person name="Gilroy R."/>
        </authorList>
    </citation>
    <scope>NUCLEOTIDE SEQUENCE</scope>
    <source>
        <strain evidence="7">ChiSjej6B24-2974</strain>
    </source>
</reference>
<keyword evidence="4 5" id="KW-0472">Membrane</keyword>
<feature type="transmembrane region" description="Helical" evidence="5">
    <location>
        <begin position="92"/>
        <end position="117"/>
    </location>
</feature>
<evidence type="ECO:0000256" key="2">
    <source>
        <dbReference type="ARBA" id="ARBA00022692"/>
    </source>
</evidence>
<evidence type="ECO:0000313" key="8">
    <source>
        <dbReference type="Proteomes" id="UP000824260"/>
    </source>
</evidence>
<dbReference type="AlphaFoldDB" id="A0A9D1CX21"/>
<gene>
    <name evidence="7" type="ORF">IAA52_03165</name>
</gene>
<feature type="domain" description="ABC-2 type transporter transmembrane" evidence="6">
    <location>
        <begin position="11"/>
        <end position="204"/>
    </location>
</feature>
<feature type="transmembrane region" description="Helical" evidence="5">
    <location>
        <begin position="162"/>
        <end position="184"/>
    </location>
</feature>
<evidence type="ECO:0000256" key="4">
    <source>
        <dbReference type="ARBA" id="ARBA00023136"/>
    </source>
</evidence>
<organism evidence="7 8">
    <name type="scientific">Candidatus Pullichristensenella stercorigallinarum</name>
    <dbReference type="NCBI Taxonomy" id="2840909"/>
    <lineage>
        <taxon>Bacteria</taxon>
        <taxon>Bacillati</taxon>
        <taxon>Bacillota</taxon>
        <taxon>Clostridia</taxon>
        <taxon>Candidatus Pullichristensenella</taxon>
    </lineage>
</organism>
<keyword evidence="3 5" id="KW-1133">Transmembrane helix</keyword>
<dbReference type="EMBL" id="DVFZ01000033">
    <property type="protein sequence ID" value="HIQ82085.1"/>
    <property type="molecule type" value="Genomic_DNA"/>
</dbReference>
<dbReference type="InterPro" id="IPR013525">
    <property type="entry name" value="ABC2_TM"/>
</dbReference>
<feature type="transmembrane region" description="Helical" evidence="5">
    <location>
        <begin position="50"/>
        <end position="72"/>
    </location>
</feature>
<dbReference type="GO" id="GO:0016020">
    <property type="term" value="C:membrane"/>
    <property type="evidence" value="ECO:0007669"/>
    <property type="project" value="UniProtKB-SubCell"/>
</dbReference>
<dbReference type="Proteomes" id="UP000824260">
    <property type="component" value="Unassembled WGS sequence"/>
</dbReference>
<name>A0A9D1CX21_9FIRM</name>
<evidence type="ECO:0000259" key="6">
    <source>
        <dbReference type="Pfam" id="PF01061"/>
    </source>
</evidence>
<dbReference type="Pfam" id="PF01061">
    <property type="entry name" value="ABC2_membrane"/>
    <property type="match status" value="1"/>
</dbReference>
<evidence type="ECO:0000256" key="5">
    <source>
        <dbReference type="SAM" id="Phobius"/>
    </source>
</evidence>
<feature type="transmembrane region" description="Helical" evidence="5">
    <location>
        <begin position="21"/>
        <end position="44"/>
    </location>
</feature>
<feature type="transmembrane region" description="Helical" evidence="5">
    <location>
        <begin position="211"/>
        <end position="229"/>
    </location>
</feature>
<evidence type="ECO:0000256" key="3">
    <source>
        <dbReference type="ARBA" id="ARBA00022989"/>
    </source>
</evidence>
<evidence type="ECO:0000256" key="1">
    <source>
        <dbReference type="ARBA" id="ARBA00004141"/>
    </source>
</evidence>
<proteinExistence type="predicted"/>
<evidence type="ECO:0000313" key="7">
    <source>
        <dbReference type="EMBL" id="HIQ82085.1"/>
    </source>
</evidence>
<sequence>MKAFLYGVFLQWKLDLRSRTLLIACYIVPLAFFAVMGGVFTSILPDARQTLVQSMTIFGATMGALIGLPPTLVEIYGGDICKVYRVNGVPSWLGLVLCNLSAFIHLLIMSAVLYVAAPAIFNAALPANLWRHFGALAVFLAASLALSSALGLAARDPARSSVFSILAFLPSVLLSGIMFPTALLPDALRALGKLFPATWGYALLTGDGTGLLPLLGILSIAAGLCAVLLRRRMGARAQRLPV</sequence>
<feature type="transmembrane region" description="Helical" evidence="5">
    <location>
        <begin position="129"/>
        <end position="150"/>
    </location>
</feature>
<comment type="caution">
    <text evidence="7">The sequence shown here is derived from an EMBL/GenBank/DDBJ whole genome shotgun (WGS) entry which is preliminary data.</text>
</comment>
<accession>A0A9D1CX21</accession>
<comment type="subcellular location">
    <subcellularLocation>
        <location evidence="1">Membrane</location>
        <topology evidence="1">Multi-pass membrane protein</topology>
    </subcellularLocation>
</comment>
<reference evidence="7" key="2">
    <citation type="journal article" date="2021" name="PeerJ">
        <title>Extensive microbial diversity within the chicken gut microbiome revealed by metagenomics and culture.</title>
        <authorList>
            <person name="Gilroy R."/>
            <person name="Ravi A."/>
            <person name="Getino M."/>
            <person name="Pursley I."/>
            <person name="Horton D.L."/>
            <person name="Alikhan N.F."/>
            <person name="Baker D."/>
            <person name="Gharbi K."/>
            <person name="Hall N."/>
            <person name="Watson M."/>
            <person name="Adriaenssens E.M."/>
            <person name="Foster-Nyarko E."/>
            <person name="Jarju S."/>
            <person name="Secka A."/>
            <person name="Antonio M."/>
            <person name="Oren A."/>
            <person name="Chaudhuri R.R."/>
            <person name="La Ragione R."/>
            <person name="Hildebrand F."/>
            <person name="Pallen M.J."/>
        </authorList>
    </citation>
    <scope>NUCLEOTIDE SEQUENCE</scope>
    <source>
        <strain evidence="7">ChiSjej6B24-2974</strain>
    </source>
</reference>